<accession>A0A0F9YJ56</accession>
<dbReference type="InterPro" id="IPR011249">
    <property type="entry name" value="Metalloenz_LuxS/M16"/>
</dbReference>
<comment type="similarity">
    <text evidence="1">Belongs to the peptidase M16 family.</text>
</comment>
<feature type="domain" description="Peptidase M16 N-terminal" evidence="2">
    <location>
        <begin position="146"/>
        <end position="243"/>
    </location>
</feature>
<evidence type="ECO:0000256" key="1">
    <source>
        <dbReference type="ARBA" id="ARBA00007261"/>
    </source>
</evidence>
<dbReference type="EMBL" id="LAZR01000001">
    <property type="protein sequence ID" value="KKO12302.1"/>
    <property type="molecule type" value="Genomic_DNA"/>
</dbReference>
<gene>
    <name evidence="4" type="ORF">LCGC14_0003120</name>
</gene>
<feature type="domain" description="Peptidase M16 C-terminal" evidence="3">
    <location>
        <begin position="253"/>
        <end position="428"/>
    </location>
</feature>
<name>A0A0F9YJ56_9ZZZZ</name>
<feature type="domain" description="Peptidase M16 N-terminal" evidence="2">
    <location>
        <begin position="48"/>
        <end position="112"/>
    </location>
</feature>
<dbReference type="InterPro" id="IPR007863">
    <property type="entry name" value="Peptidase_M16_C"/>
</dbReference>
<evidence type="ECO:0000259" key="3">
    <source>
        <dbReference type="Pfam" id="PF05193"/>
    </source>
</evidence>
<dbReference type="PANTHER" id="PTHR11851:SF49">
    <property type="entry name" value="MITOCHONDRIAL-PROCESSING PEPTIDASE SUBUNIT ALPHA"/>
    <property type="match status" value="1"/>
</dbReference>
<dbReference type="Pfam" id="PF00675">
    <property type="entry name" value="Peptidase_M16"/>
    <property type="match status" value="2"/>
</dbReference>
<protein>
    <recommendedName>
        <fullName evidence="5">Peptidase M16 C-terminal domain-containing protein</fullName>
    </recommendedName>
</protein>
<comment type="caution">
    <text evidence="4">The sequence shown here is derived from an EMBL/GenBank/DDBJ whole genome shotgun (WGS) entry which is preliminary data.</text>
</comment>
<organism evidence="4">
    <name type="scientific">marine sediment metagenome</name>
    <dbReference type="NCBI Taxonomy" id="412755"/>
    <lineage>
        <taxon>unclassified sequences</taxon>
        <taxon>metagenomes</taxon>
        <taxon>ecological metagenomes</taxon>
    </lineage>
</organism>
<dbReference type="Gene3D" id="3.30.830.10">
    <property type="entry name" value="Metalloenzyme, LuxS/M16 peptidase-like"/>
    <property type="match status" value="3"/>
</dbReference>
<proteinExistence type="inferred from homology"/>
<dbReference type="GO" id="GO:0046872">
    <property type="term" value="F:metal ion binding"/>
    <property type="evidence" value="ECO:0007669"/>
    <property type="project" value="InterPro"/>
</dbReference>
<sequence length="505" mass="55827">MKTLISRIALGLAALAMSPALVYAQDLDAIAERVTEFTLDNGLHLIIIERPVAPVATFVTFVNVGGVDEPVNNTGVAHIFEHMAFKGSRNIGTRDWEAEQAALEKMDAAYQAWLEESYSSQPDEARLDALWQEFEQWQQAAGEYINSEEFSQLIEREGGVGLNAFTSADATGYFYSLPQNKAELWFYLEAERFRNPVFREFYVEKDVIMEERRMRTDSSPQGRLLEEFLSVAYSAHPYRNPVIGWASDIAATTMADTRKFFETYYVPSNMTVAIAGDVDPQAMRELAETYLGGLPAAKHPPSVKTIEPPQRGERRFVIEEQSQPLFIAGYKTVAADHPDAAALEMLSTILSSGRTSRLYRRMVQDEQLALAVQALTGFPGSRYPSLFVTFAVPNAGVALADIERVLNEEIDKAKAGEIAQQELDRAVTNARAGAVRGLNSNMGLALNMAQAHAQRGSWQQAFTYLDDLSAVTLDDLQRVAQTYLVKSNRTVGSIQNAAIQGGAGQ</sequence>
<dbReference type="Pfam" id="PF05193">
    <property type="entry name" value="Peptidase_M16_C"/>
    <property type="match status" value="1"/>
</dbReference>
<dbReference type="PANTHER" id="PTHR11851">
    <property type="entry name" value="METALLOPROTEASE"/>
    <property type="match status" value="1"/>
</dbReference>
<evidence type="ECO:0000313" key="4">
    <source>
        <dbReference type="EMBL" id="KKO12302.1"/>
    </source>
</evidence>
<evidence type="ECO:0008006" key="5">
    <source>
        <dbReference type="Google" id="ProtNLM"/>
    </source>
</evidence>
<dbReference type="InterPro" id="IPR011765">
    <property type="entry name" value="Pept_M16_N"/>
</dbReference>
<dbReference type="InterPro" id="IPR050361">
    <property type="entry name" value="MPP/UQCRC_Complex"/>
</dbReference>
<dbReference type="SUPFAM" id="SSF63411">
    <property type="entry name" value="LuxS/MPP-like metallohydrolase"/>
    <property type="match status" value="2"/>
</dbReference>
<reference evidence="4" key="1">
    <citation type="journal article" date="2015" name="Nature">
        <title>Complex archaea that bridge the gap between prokaryotes and eukaryotes.</title>
        <authorList>
            <person name="Spang A."/>
            <person name="Saw J.H."/>
            <person name="Jorgensen S.L."/>
            <person name="Zaremba-Niedzwiedzka K."/>
            <person name="Martijn J."/>
            <person name="Lind A.E."/>
            <person name="van Eijk R."/>
            <person name="Schleper C."/>
            <person name="Guy L."/>
            <person name="Ettema T.J."/>
        </authorList>
    </citation>
    <scope>NUCLEOTIDE SEQUENCE</scope>
</reference>
<dbReference type="AlphaFoldDB" id="A0A0F9YJ56"/>
<evidence type="ECO:0000259" key="2">
    <source>
        <dbReference type="Pfam" id="PF00675"/>
    </source>
</evidence>